<feature type="domain" description="DUF3741" evidence="2">
    <location>
        <begin position="51"/>
        <end position="73"/>
    </location>
</feature>
<protein>
    <submittedName>
        <fullName evidence="3">DUF3741-associated sequence motif</fullName>
    </submittedName>
</protein>
<evidence type="ECO:0000313" key="4">
    <source>
        <dbReference type="Proteomes" id="UP001370490"/>
    </source>
</evidence>
<feature type="compositionally biased region" description="Basic and acidic residues" evidence="1">
    <location>
        <begin position="146"/>
        <end position="155"/>
    </location>
</feature>
<feature type="compositionally biased region" description="Basic and acidic residues" evidence="1">
    <location>
        <begin position="239"/>
        <end position="249"/>
    </location>
</feature>
<dbReference type="PANTHER" id="PTHR35499">
    <property type="entry name" value="OS05G0128300 PROTEIN"/>
    <property type="match status" value="1"/>
</dbReference>
<sequence length="381" mass="43601">MKCFLGIPRWLLCTGSLPMRPSDQIIPEPDPTKPQYLNEDEKSEEAKADFSVSPPGLVARLMGLESLPDSNRSVSNNLKTPNSFERSRSVNSLDFLLEFDLKEAQHRRVRTSVSFREELPAFLQQENGEYFVVRFKNAEEKTKMSKWEMGLKEQQQKSTKNNNGGRNLKKKETEGVEKKKESNQNKMKKKKKIIKDEPIRVCSTKNKASSLSKTKENFSRQRLESKAESSLIARKQRRTTSDSKVVTEKKIKKKVAECGSENSTSPVSVLDHSEFSEESVASNPSPRGKSSVKRDNVDLRVIKNRDPEQRKNDGNDENEDIEFFLKALGEMRRLAEEEIKKAEWVSNKSSISEAFEIICSELEQHTFDVLVYQVVDELANM</sequence>
<evidence type="ECO:0000259" key="2">
    <source>
        <dbReference type="Pfam" id="PF14383"/>
    </source>
</evidence>
<keyword evidence="4" id="KW-1185">Reference proteome</keyword>
<reference evidence="3 4" key="1">
    <citation type="submission" date="2023-12" db="EMBL/GenBank/DDBJ databases">
        <title>A high-quality genome assembly for Dillenia turbinata (Dilleniales).</title>
        <authorList>
            <person name="Chanderbali A."/>
        </authorList>
    </citation>
    <scope>NUCLEOTIDE SEQUENCE [LARGE SCALE GENOMIC DNA]</scope>
    <source>
        <strain evidence="3">LSX21</strain>
        <tissue evidence="3">Leaf</tissue>
    </source>
</reference>
<comment type="caution">
    <text evidence="3">The sequence shown here is derived from an EMBL/GenBank/DDBJ whole genome shotgun (WGS) entry which is preliminary data.</text>
</comment>
<dbReference type="PANTHER" id="PTHR35499:SF4">
    <property type="entry name" value="ALC-INTERACTING PROTEIN 1"/>
    <property type="match status" value="1"/>
</dbReference>
<evidence type="ECO:0000256" key="1">
    <source>
        <dbReference type="SAM" id="MobiDB-lite"/>
    </source>
</evidence>
<organism evidence="3 4">
    <name type="scientific">Dillenia turbinata</name>
    <dbReference type="NCBI Taxonomy" id="194707"/>
    <lineage>
        <taxon>Eukaryota</taxon>
        <taxon>Viridiplantae</taxon>
        <taxon>Streptophyta</taxon>
        <taxon>Embryophyta</taxon>
        <taxon>Tracheophyta</taxon>
        <taxon>Spermatophyta</taxon>
        <taxon>Magnoliopsida</taxon>
        <taxon>eudicotyledons</taxon>
        <taxon>Gunneridae</taxon>
        <taxon>Pentapetalae</taxon>
        <taxon>Dilleniales</taxon>
        <taxon>Dilleniaceae</taxon>
        <taxon>Dillenia</taxon>
    </lineage>
</organism>
<feature type="compositionally biased region" description="Basic and acidic residues" evidence="1">
    <location>
        <begin position="213"/>
        <end position="227"/>
    </location>
</feature>
<dbReference type="AlphaFoldDB" id="A0AAN8W7U6"/>
<feature type="compositionally biased region" description="Polar residues" evidence="1">
    <location>
        <begin position="203"/>
        <end position="212"/>
    </location>
</feature>
<dbReference type="Pfam" id="PF14383">
    <property type="entry name" value="VARLMGL"/>
    <property type="match status" value="1"/>
</dbReference>
<dbReference type="Proteomes" id="UP001370490">
    <property type="component" value="Unassembled WGS sequence"/>
</dbReference>
<gene>
    <name evidence="3" type="ORF">RJ641_024593</name>
</gene>
<feature type="compositionally biased region" description="Basic and acidic residues" evidence="1">
    <location>
        <begin position="170"/>
        <end position="183"/>
    </location>
</feature>
<proteinExistence type="predicted"/>
<feature type="region of interest" description="Disordered" evidence="1">
    <location>
        <begin position="20"/>
        <end position="50"/>
    </location>
</feature>
<accession>A0AAN8W7U6</accession>
<feature type="region of interest" description="Disordered" evidence="1">
    <location>
        <begin position="146"/>
        <end position="317"/>
    </location>
</feature>
<feature type="compositionally biased region" description="Basic and acidic residues" evidence="1">
    <location>
        <begin position="292"/>
        <end position="314"/>
    </location>
</feature>
<name>A0AAN8W7U6_9MAGN</name>
<evidence type="ECO:0000313" key="3">
    <source>
        <dbReference type="EMBL" id="KAK6943491.1"/>
    </source>
</evidence>
<dbReference type="EMBL" id="JBAMMX010000003">
    <property type="protein sequence ID" value="KAK6943491.1"/>
    <property type="molecule type" value="Genomic_DNA"/>
</dbReference>
<dbReference type="InterPro" id="IPR032795">
    <property type="entry name" value="DUF3741-assoc"/>
</dbReference>